<dbReference type="GO" id="GO:0006914">
    <property type="term" value="P:autophagy"/>
    <property type="evidence" value="ECO:0007669"/>
    <property type="project" value="TreeGrafter"/>
</dbReference>
<comment type="similarity">
    <text evidence="2">Belongs to the COG3 family.</text>
</comment>
<comment type="similarity">
    <text evidence="10">Belongs to the eIF-3 subunit K family.</text>
</comment>
<evidence type="ECO:0000256" key="5">
    <source>
        <dbReference type="ARBA" id="ARBA00022540"/>
    </source>
</evidence>
<dbReference type="InterPro" id="IPR000717">
    <property type="entry name" value="PCI_dom"/>
</dbReference>
<keyword evidence="6 10" id="KW-0648">Protein biosynthesis</keyword>
<dbReference type="GO" id="GO:0001732">
    <property type="term" value="P:formation of cytoplasmic translation initiation complex"/>
    <property type="evidence" value="ECO:0007669"/>
    <property type="project" value="UniProtKB-UniRule"/>
</dbReference>
<keyword evidence="14" id="KW-1185">Reference proteome</keyword>
<accession>A0AAD6J5K9</accession>
<dbReference type="Pfam" id="PF20671">
    <property type="entry name" value="COG3_C"/>
    <property type="match status" value="1"/>
</dbReference>
<protein>
    <recommendedName>
        <fullName evidence="10">Eukaryotic translation initiation factor 3 subunit K</fullName>
        <shortName evidence="10">eIF3k</shortName>
    </recommendedName>
    <alternativeName>
        <fullName evidence="10">eIF-3 p25</fullName>
    </alternativeName>
</protein>
<dbReference type="InterPro" id="IPR009374">
    <property type="entry name" value="eIF3k"/>
</dbReference>
<evidence type="ECO:0000256" key="1">
    <source>
        <dbReference type="ARBA" id="ARBA00004395"/>
    </source>
</evidence>
<comment type="caution">
    <text evidence="13">The sequence shown here is derived from an EMBL/GenBank/DDBJ whole genome shotgun (WGS) entry which is preliminary data.</text>
</comment>
<name>A0AAD6J5K9_DREDA</name>
<dbReference type="Proteomes" id="UP001221413">
    <property type="component" value="Unassembled WGS sequence"/>
</dbReference>
<dbReference type="PANTHER" id="PTHR13302:SF8">
    <property type="entry name" value="CONSERVED OLIGOMERIC GOLGI COMPLEX SUBUNIT 3"/>
    <property type="match status" value="1"/>
</dbReference>
<dbReference type="InterPro" id="IPR007265">
    <property type="entry name" value="COG_su3"/>
</dbReference>
<evidence type="ECO:0000256" key="2">
    <source>
        <dbReference type="ARBA" id="ARBA00009936"/>
    </source>
</evidence>
<evidence type="ECO:0000259" key="12">
    <source>
        <dbReference type="PROSITE" id="PS50250"/>
    </source>
</evidence>
<dbReference type="PANTHER" id="PTHR13302">
    <property type="entry name" value="CONSERVED OLIGOMERIC GOLGI COMPLEX COMPONENT 3"/>
    <property type="match status" value="1"/>
</dbReference>
<keyword evidence="5 10" id="KW-0396">Initiation factor</keyword>
<evidence type="ECO:0000313" key="13">
    <source>
        <dbReference type="EMBL" id="KAJ6264680.1"/>
    </source>
</evidence>
<dbReference type="GO" id="GO:0006891">
    <property type="term" value="P:intra-Golgi vesicle-mediated transport"/>
    <property type="evidence" value="ECO:0007669"/>
    <property type="project" value="TreeGrafter"/>
</dbReference>
<evidence type="ECO:0000256" key="3">
    <source>
        <dbReference type="ARBA" id="ARBA00022448"/>
    </source>
</evidence>
<keyword evidence="7" id="KW-0653">Protein transport</keyword>
<comment type="subcellular location">
    <subcellularLocation>
        <location evidence="10">Cytoplasm</location>
    </subcellularLocation>
    <subcellularLocation>
        <location evidence="1">Golgi apparatus membrane</location>
        <topology evidence="1">Peripheral membrane protein</topology>
    </subcellularLocation>
</comment>
<feature type="compositionally biased region" description="Low complexity" evidence="11">
    <location>
        <begin position="741"/>
        <end position="750"/>
    </location>
</feature>
<dbReference type="GO" id="GO:0005801">
    <property type="term" value="C:cis-Golgi network"/>
    <property type="evidence" value="ECO:0007669"/>
    <property type="project" value="InterPro"/>
</dbReference>
<dbReference type="GO" id="GO:0005852">
    <property type="term" value="C:eukaryotic translation initiation factor 3 complex"/>
    <property type="evidence" value="ECO:0007669"/>
    <property type="project" value="UniProtKB-UniRule"/>
</dbReference>
<dbReference type="InterPro" id="IPR036390">
    <property type="entry name" value="WH_DNA-bd_sf"/>
</dbReference>
<evidence type="ECO:0000256" key="6">
    <source>
        <dbReference type="ARBA" id="ARBA00022917"/>
    </source>
</evidence>
<dbReference type="GO" id="GO:0006446">
    <property type="term" value="P:regulation of translational initiation"/>
    <property type="evidence" value="ECO:0007669"/>
    <property type="project" value="InterPro"/>
</dbReference>
<dbReference type="InterPro" id="IPR048320">
    <property type="entry name" value="COG3_N"/>
</dbReference>
<dbReference type="GO" id="GO:0016282">
    <property type="term" value="C:eukaryotic 43S preinitiation complex"/>
    <property type="evidence" value="ECO:0007669"/>
    <property type="project" value="UniProtKB-UniRule"/>
</dbReference>
<dbReference type="Gene3D" id="1.25.40.250">
    <property type="entry name" value="ARM repeat, domain 1"/>
    <property type="match status" value="1"/>
</dbReference>
<dbReference type="GO" id="GO:0043022">
    <property type="term" value="F:ribosome binding"/>
    <property type="evidence" value="ECO:0007669"/>
    <property type="project" value="InterPro"/>
</dbReference>
<keyword evidence="9" id="KW-0472">Membrane</keyword>
<evidence type="ECO:0000256" key="8">
    <source>
        <dbReference type="ARBA" id="ARBA00023034"/>
    </source>
</evidence>
<dbReference type="Pfam" id="PF04136">
    <property type="entry name" value="COG3_N"/>
    <property type="match status" value="1"/>
</dbReference>
<dbReference type="InterPro" id="IPR036388">
    <property type="entry name" value="WH-like_DNA-bd_sf"/>
</dbReference>
<evidence type="ECO:0000256" key="7">
    <source>
        <dbReference type="ARBA" id="ARBA00022927"/>
    </source>
</evidence>
<dbReference type="GO" id="GO:0000139">
    <property type="term" value="C:Golgi membrane"/>
    <property type="evidence" value="ECO:0007669"/>
    <property type="project" value="UniProtKB-SubCell"/>
</dbReference>
<proteinExistence type="inferred from homology"/>
<dbReference type="InterPro" id="IPR016024">
    <property type="entry name" value="ARM-type_fold"/>
</dbReference>
<keyword evidence="4 10" id="KW-0963">Cytoplasm</keyword>
<dbReference type="AlphaFoldDB" id="A0AAD6J5K9"/>
<dbReference type="GO" id="GO:0003723">
    <property type="term" value="F:RNA binding"/>
    <property type="evidence" value="ECO:0007669"/>
    <property type="project" value="UniProtKB-UniRule"/>
</dbReference>
<dbReference type="GO" id="GO:0006886">
    <property type="term" value="P:intracellular protein transport"/>
    <property type="evidence" value="ECO:0007669"/>
    <property type="project" value="InterPro"/>
</dbReference>
<gene>
    <name evidence="13" type="ORF">Dda_0829</name>
</gene>
<evidence type="ECO:0000256" key="11">
    <source>
        <dbReference type="SAM" id="MobiDB-lite"/>
    </source>
</evidence>
<dbReference type="HAMAP" id="MF_03010">
    <property type="entry name" value="eIF3k"/>
    <property type="match status" value="1"/>
</dbReference>
<organism evidence="13 14">
    <name type="scientific">Drechslerella dactyloides</name>
    <name type="common">Nematode-trapping fungus</name>
    <name type="synonym">Arthrobotrys dactyloides</name>
    <dbReference type="NCBI Taxonomy" id="74499"/>
    <lineage>
        <taxon>Eukaryota</taxon>
        <taxon>Fungi</taxon>
        <taxon>Dikarya</taxon>
        <taxon>Ascomycota</taxon>
        <taxon>Pezizomycotina</taxon>
        <taxon>Orbiliomycetes</taxon>
        <taxon>Orbiliales</taxon>
        <taxon>Orbiliaceae</taxon>
        <taxon>Drechslerella</taxon>
    </lineage>
</organism>
<dbReference type="InterPro" id="IPR033464">
    <property type="entry name" value="CSN8_PSD8_EIF3K"/>
</dbReference>
<dbReference type="Gene3D" id="1.10.10.10">
    <property type="entry name" value="Winged helix-like DNA-binding domain superfamily/Winged helix DNA-binding domain"/>
    <property type="match status" value="1"/>
</dbReference>
<evidence type="ECO:0000313" key="14">
    <source>
        <dbReference type="Proteomes" id="UP001221413"/>
    </source>
</evidence>
<sequence length="994" mass="113074">MKKSRKGRVAAKPVRVHDEPPKAELPPRPSSAGGLKQQTAGFSNVSDAIDGPKLENELDFAIWYEKYEEELEEAADDEFRVFQTRLQSHLYTCDSLLSEARETVVLLDDLAKGFEAVREQTSSFQASCEELLSEQTRLSKLANGLRTNLEPFSALEPITRRLNAPGSGFVTRPDFKEMLSTLDDSLEYVAAHPTFKDAEFYQSRYRQLMTRALTLIKVHFIAQLRDVSADVTKRIAAKAINETTQSALLYAKFRVGGNQLRELADEIEKRCGHEEYFSLLSECYNFYFGVRQRLLYPIVTKTMRDMSSSKDLVGFARVSISYIRSICLDEYELFFNYFSSGEHQLYDYLETISEPLYDHLRPRIMHESQLVKLCELCSLLQSRYMRDADDVEVETYDRSQLDFGRLVQSPLQDAQARIIFRAQNVIRDDIENFNPKPEDLDYPERNKVIQAPLKSPQSGKPIDPVSPLEGENPSQFDTDAVFHGWYPSLRKSIWLLSRIYRLVNSSVFDDLAHQVVHVCIGSLAKAADQIRKRKSETDAQLFLLKHLLILKEQIVAFDIEYVRPEVEFDFSSVTGTFWEIRETGSLFNPNNLMKLMQRGLPKVVENMLDAKVELDAKLRTVINQFTESWASRISGPVIESPGRGPEALEATLSLRRMAESEVPILRQKLNEYLTDGRTRETLVGAVQEMVIQSYESFYDRADKLSPELEDLWDVDTFVVFTNRAFGTEDAGDIGSPRESNVSSRRGSVGSDQLSDSMPAFDNAEDRPEHITNILNGLDRYNPETTSIFQDYVSQQCEYGTYDCYANLALLKLYQFNPHLARDETITNILVKSLTVFPSTDFSLCCHLLPPNLLIPTPASSSGDLSEAVQKLTTLNTQLESCQFKDFWNTLDSDDLYADLIADVSGFEDTIRKRIAGVTASSMRSISREQLEGWLNLSDDKFETFVKDEAGFSIEGDSVVIPLNKDNEAKPTITRETVKFDQFSRVIKRAYEAPA</sequence>
<dbReference type="GO" id="GO:0003743">
    <property type="term" value="F:translation initiation factor activity"/>
    <property type="evidence" value="ECO:0007669"/>
    <property type="project" value="UniProtKB-UniRule"/>
</dbReference>
<evidence type="ECO:0000256" key="4">
    <source>
        <dbReference type="ARBA" id="ARBA00022490"/>
    </source>
</evidence>
<feature type="region of interest" description="Disordered" evidence="11">
    <location>
        <begin position="1"/>
        <end position="40"/>
    </location>
</feature>
<dbReference type="SUPFAM" id="SSF46785">
    <property type="entry name" value="Winged helix' DNA-binding domain"/>
    <property type="match status" value="1"/>
</dbReference>
<comment type="subunit">
    <text evidence="10">Component of the eukaryotic translation initiation factor 3 (eIF-3) complex.</text>
</comment>
<dbReference type="InterPro" id="IPR048685">
    <property type="entry name" value="COG3_C"/>
</dbReference>
<dbReference type="GO" id="GO:0033290">
    <property type="term" value="C:eukaryotic 48S preinitiation complex"/>
    <property type="evidence" value="ECO:0007669"/>
    <property type="project" value="UniProtKB-UniRule"/>
</dbReference>
<dbReference type="PROSITE" id="PS50250">
    <property type="entry name" value="PCI"/>
    <property type="match status" value="1"/>
</dbReference>
<feature type="region of interest" description="Disordered" evidence="11">
    <location>
        <begin position="729"/>
        <end position="764"/>
    </location>
</feature>
<dbReference type="GO" id="GO:0017119">
    <property type="term" value="C:Golgi transport complex"/>
    <property type="evidence" value="ECO:0007669"/>
    <property type="project" value="TreeGrafter"/>
</dbReference>
<dbReference type="Pfam" id="PF10075">
    <property type="entry name" value="CSN8_PSD8_EIF3K"/>
    <property type="match status" value="1"/>
</dbReference>
<keyword evidence="3" id="KW-0813">Transport</keyword>
<dbReference type="GO" id="GO:0007030">
    <property type="term" value="P:Golgi organization"/>
    <property type="evidence" value="ECO:0007669"/>
    <property type="project" value="TreeGrafter"/>
</dbReference>
<dbReference type="InterPro" id="IPR016020">
    <property type="entry name" value="Transl_init_fac_sub12_N_euk"/>
</dbReference>
<dbReference type="EMBL" id="JAQGDS010000001">
    <property type="protein sequence ID" value="KAJ6264680.1"/>
    <property type="molecule type" value="Genomic_DNA"/>
</dbReference>
<feature type="domain" description="PCI" evidence="12">
    <location>
        <begin position="801"/>
        <end position="976"/>
    </location>
</feature>
<comment type="function">
    <text evidence="10">Component of the eukaryotic translation initiation factor 3 (eIF-3) complex, which is involved in protein synthesis of a specialized repertoire of mRNAs and, together with other initiation factors, stimulates binding of mRNA and methionyl-tRNAi to the 40S ribosome. The eIF-3 complex specifically targets and initiates translation of a subset of mRNAs involved in cell proliferation.</text>
</comment>
<dbReference type="SUPFAM" id="SSF48371">
    <property type="entry name" value="ARM repeat"/>
    <property type="match status" value="1"/>
</dbReference>
<dbReference type="FunFam" id="1.10.10.10:FF:000389">
    <property type="entry name" value="Eukaryotic translation initiation factor 3 subunit K"/>
    <property type="match status" value="1"/>
</dbReference>
<reference evidence="13" key="1">
    <citation type="submission" date="2023-01" db="EMBL/GenBank/DDBJ databases">
        <title>The chitinases involved in constricting ring structure development in the nematode-trapping fungus Drechslerella dactyloides.</title>
        <authorList>
            <person name="Wang R."/>
            <person name="Zhang L."/>
            <person name="Tang P."/>
            <person name="Li S."/>
            <person name="Liang L."/>
        </authorList>
    </citation>
    <scope>NUCLEOTIDE SEQUENCE</scope>
    <source>
        <strain evidence="13">YMF1.00031</strain>
    </source>
</reference>
<evidence type="ECO:0000256" key="10">
    <source>
        <dbReference type="HAMAP-Rule" id="MF_03010"/>
    </source>
</evidence>
<keyword evidence="8" id="KW-0333">Golgi apparatus</keyword>
<evidence type="ECO:0000256" key="9">
    <source>
        <dbReference type="ARBA" id="ARBA00023136"/>
    </source>
</evidence>